<sequence>MKAYELLFFVAPTIDEESRLATMKRIETTVAAGQGVIDNVEDWGKRKLAYEINGLTEGDYTLIDFHADPANIAELDRVLRITDAVERHMIVRRTDRD</sequence>
<proteinExistence type="inferred from homology"/>
<comment type="caution">
    <text evidence="5">The sequence shown here is derived from an EMBL/GenBank/DDBJ whole genome shotgun (WGS) entry which is preliminary data.</text>
</comment>
<dbReference type="InterPro" id="IPR035980">
    <property type="entry name" value="Ribosomal_bS6_sf"/>
</dbReference>
<keyword evidence="4" id="KW-0699">rRNA-binding</keyword>
<evidence type="ECO:0000256" key="1">
    <source>
        <dbReference type="ARBA" id="ARBA00009512"/>
    </source>
</evidence>
<dbReference type="InterPro" id="IPR020814">
    <property type="entry name" value="Ribosomal_S6_plastid/chlpt"/>
</dbReference>
<dbReference type="CDD" id="cd00473">
    <property type="entry name" value="bS6"/>
    <property type="match status" value="1"/>
</dbReference>
<dbReference type="AlphaFoldDB" id="A0A9D1D343"/>
<evidence type="ECO:0000256" key="3">
    <source>
        <dbReference type="ARBA" id="ARBA00035294"/>
    </source>
</evidence>
<dbReference type="GO" id="GO:0003735">
    <property type="term" value="F:structural constituent of ribosome"/>
    <property type="evidence" value="ECO:0007669"/>
    <property type="project" value="InterPro"/>
</dbReference>
<evidence type="ECO:0000256" key="2">
    <source>
        <dbReference type="ARBA" id="ARBA00035104"/>
    </source>
</evidence>
<gene>
    <name evidence="4 5" type="primary">rpsF</name>
    <name evidence="5" type="ORF">IAA69_05960</name>
</gene>
<evidence type="ECO:0000313" key="6">
    <source>
        <dbReference type="Proteomes" id="UP000824261"/>
    </source>
</evidence>
<dbReference type="GO" id="GO:0006412">
    <property type="term" value="P:translation"/>
    <property type="evidence" value="ECO:0007669"/>
    <property type="project" value="UniProtKB-UniRule"/>
</dbReference>
<dbReference type="Gene3D" id="3.30.70.60">
    <property type="match status" value="1"/>
</dbReference>
<dbReference type="GO" id="GO:0070181">
    <property type="term" value="F:small ribosomal subunit rRNA binding"/>
    <property type="evidence" value="ECO:0007669"/>
    <property type="project" value="TreeGrafter"/>
</dbReference>
<dbReference type="GO" id="GO:0005737">
    <property type="term" value="C:cytoplasm"/>
    <property type="evidence" value="ECO:0007669"/>
    <property type="project" value="UniProtKB-ARBA"/>
</dbReference>
<reference evidence="5" key="1">
    <citation type="submission" date="2020-10" db="EMBL/GenBank/DDBJ databases">
        <authorList>
            <person name="Gilroy R."/>
        </authorList>
    </citation>
    <scope>NUCLEOTIDE SEQUENCE</scope>
    <source>
        <strain evidence="5">ChiGjej1B1-2707</strain>
    </source>
</reference>
<dbReference type="GO" id="GO:1990904">
    <property type="term" value="C:ribonucleoprotein complex"/>
    <property type="evidence" value="ECO:0007669"/>
    <property type="project" value="UniProtKB-KW"/>
</dbReference>
<evidence type="ECO:0000256" key="4">
    <source>
        <dbReference type="HAMAP-Rule" id="MF_00360"/>
    </source>
</evidence>
<name>A0A9D1D343_9ACTN</name>
<keyword evidence="4 5" id="KW-0689">Ribosomal protein</keyword>
<keyword evidence="4" id="KW-0694">RNA-binding</keyword>
<dbReference type="HAMAP" id="MF_00360">
    <property type="entry name" value="Ribosomal_bS6"/>
    <property type="match status" value="1"/>
</dbReference>
<dbReference type="InterPro" id="IPR000529">
    <property type="entry name" value="Ribosomal_bS6"/>
</dbReference>
<dbReference type="Pfam" id="PF01250">
    <property type="entry name" value="Ribosomal_S6"/>
    <property type="match status" value="1"/>
</dbReference>
<protein>
    <recommendedName>
        <fullName evidence="3 4">Small ribosomal subunit protein bS6</fullName>
    </recommendedName>
</protein>
<dbReference type="PANTHER" id="PTHR21011:SF1">
    <property type="entry name" value="SMALL RIBOSOMAL SUBUNIT PROTEIN BS6M"/>
    <property type="match status" value="1"/>
</dbReference>
<dbReference type="PANTHER" id="PTHR21011">
    <property type="entry name" value="MITOCHONDRIAL 28S RIBOSOMAL PROTEIN S6"/>
    <property type="match status" value="1"/>
</dbReference>
<dbReference type="EMBL" id="DVGB01000073">
    <property type="protein sequence ID" value="HIR01789.1"/>
    <property type="molecule type" value="Genomic_DNA"/>
</dbReference>
<dbReference type="InterPro" id="IPR014717">
    <property type="entry name" value="Transl_elong_EF1B/ribsomal_bS6"/>
</dbReference>
<organism evidence="5 6">
    <name type="scientific">Candidatus Aveggerthella stercoripullorum</name>
    <dbReference type="NCBI Taxonomy" id="2840688"/>
    <lineage>
        <taxon>Bacteria</taxon>
        <taxon>Bacillati</taxon>
        <taxon>Actinomycetota</taxon>
        <taxon>Coriobacteriia</taxon>
        <taxon>Eggerthellales</taxon>
        <taxon>Eggerthellaceae</taxon>
        <taxon>Eggerthellaceae incertae sedis</taxon>
        <taxon>Candidatus Aveggerthella</taxon>
    </lineage>
</organism>
<dbReference type="GO" id="GO:0005840">
    <property type="term" value="C:ribosome"/>
    <property type="evidence" value="ECO:0007669"/>
    <property type="project" value="UniProtKB-KW"/>
</dbReference>
<keyword evidence="4" id="KW-0687">Ribonucleoprotein</keyword>
<comment type="function">
    <text evidence="2 4">Binds together with bS18 to 16S ribosomal RNA.</text>
</comment>
<dbReference type="NCBIfam" id="TIGR00166">
    <property type="entry name" value="S6"/>
    <property type="match status" value="1"/>
</dbReference>
<dbReference type="SUPFAM" id="SSF54995">
    <property type="entry name" value="Ribosomal protein S6"/>
    <property type="match status" value="1"/>
</dbReference>
<accession>A0A9D1D343</accession>
<reference evidence="5" key="2">
    <citation type="journal article" date="2021" name="PeerJ">
        <title>Extensive microbial diversity within the chicken gut microbiome revealed by metagenomics and culture.</title>
        <authorList>
            <person name="Gilroy R."/>
            <person name="Ravi A."/>
            <person name="Getino M."/>
            <person name="Pursley I."/>
            <person name="Horton D.L."/>
            <person name="Alikhan N.F."/>
            <person name="Baker D."/>
            <person name="Gharbi K."/>
            <person name="Hall N."/>
            <person name="Watson M."/>
            <person name="Adriaenssens E.M."/>
            <person name="Foster-Nyarko E."/>
            <person name="Jarju S."/>
            <person name="Secka A."/>
            <person name="Antonio M."/>
            <person name="Oren A."/>
            <person name="Chaudhuri R.R."/>
            <person name="La Ragione R."/>
            <person name="Hildebrand F."/>
            <person name="Pallen M.J."/>
        </authorList>
    </citation>
    <scope>NUCLEOTIDE SEQUENCE</scope>
    <source>
        <strain evidence="5">ChiGjej1B1-2707</strain>
    </source>
</reference>
<dbReference type="Proteomes" id="UP000824261">
    <property type="component" value="Unassembled WGS sequence"/>
</dbReference>
<evidence type="ECO:0000313" key="5">
    <source>
        <dbReference type="EMBL" id="HIR01789.1"/>
    </source>
</evidence>
<comment type="similarity">
    <text evidence="1 4">Belongs to the bacterial ribosomal protein bS6 family.</text>
</comment>